<evidence type="ECO:0000313" key="3">
    <source>
        <dbReference type="Proteomes" id="UP000518266"/>
    </source>
</evidence>
<dbReference type="EMBL" id="JAAKFY010000022">
    <property type="protein sequence ID" value="KAF3838166.1"/>
    <property type="molecule type" value="Genomic_DNA"/>
</dbReference>
<sequence>MCMCHSNYSEKSHHSNLLCPHRDEMKNQHTVKNGLSSFSKEVLRHPFCHSLFRYDNVNTGKGGSSVSSKKTTFDPSALSEAATSKPDPTQSATAESSSTARTTSLPEKRGILTLDLRNPQPPGPAPPLTPPLPPPPPLDSPDLSPLPPPFLSPPLLSSKPFSTSRPSTLTPAESPPHPVNLNLKTLPRLSIRENGGPPPVMDDEEDERKMLEDDLKRCIDDFKKIRLPRQFPDRKRHWQSDLLKKYNA</sequence>
<evidence type="ECO:0000313" key="2">
    <source>
        <dbReference type="EMBL" id="KAF3838166.1"/>
    </source>
</evidence>
<accession>A0A7J5XM42</accession>
<feature type="region of interest" description="Disordered" evidence="1">
    <location>
        <begin position="58"/>
        <end position="182"/>
    </location>
</feature>
<dbReference type="Proteomes" id="UP000518266">
    <property type="component" value="Unassembled WGS sequence"/>
</dbReference>
<name>A0A7J5XM42_DISMA</name>
<proteinExistence type="predicted"/>
<comment type="caution">
    <text evidence="2">The sequence shown here is derived from an EMBL/GenBank/DDBJ whole genome shotgun (WGS) entry which is preliminary data.</text>
</comment>
<dbReference type="AlphaFoldDB" id="A0A7J5XM42"/>
<evidence type="ECO:0000256" key="1">
    <source>
        <dbReference type="SAM" id="MobiDB-lite"/>
    </source>
</evidence>
<feature type="compositionally biased region" description="Low complexity" evidence="1">
    <location>
        <begin position="58"/>
        <end position="70"/>
    </location>
</feature>
<organism evidence="2 3">
    <name type="scientific">Dissostichus mawsoni</name>
    <name type="common">Antarctic cod</name>
    <dbReference type="NCBI Taxonomy" id="36200"/>
    <lineage>
        <taxon>Eukaryota</taxon>
        <taxon>Metazoa</taxon>
        <taxon>Chordata</taxon>
        <taxon>Craniata</taxon>
        <taxon>Vertebrata</taxon>
        <taxon>Euteleostomi</taxon>
        <taxon>Actinopterygii</taxon>
        <taxon>Neopterygii</taxon>
        <taxon>Teleostei</taxon>
        <taxon>Neoteleostei</taxon>
        <taxon>Acanthomorphata</taxon>
        <taxon>Eupercaria</taxon>
        <taxon>Perciformes</taxon>
        <taxon>Notothenioidei</taxon>
        <taxon>Nototheniidae</taxon>
        <taxon>Dissostichus</taxon>
    </lineage>
</organism>
<feature type="compositionally biased region" description="Pro residues" evidence="1">
    <location>
        <begin position="119"/>
        <end position="152"/>
    </location>
</feature>
<feature type="compositionally biased region" description="Low complexity" evidence="1">
    <location>
        <begin position="153"/>
        <end position="164"/>
    </location>
</feature>
<protein>
    <submittedName>
        <fullName evidence="2">Uncharacterized protein</fullName>
    </submittedName>
</protein>
<feature type="compositionally biased region" description="Low complexity" evidence="1">
    <location>
        <begin position="89"/>
        <end position="104"/>
    </location>
</feature>
<gene>
    <name evidence="2" type="ORF">F7725_009934</name>
</gene>
<dbReference type="OrthoDB" id="2414723at2759"/>
<keyword evidence="3" id="KW-1185">Reference proteome</keyword>
<reference evidence="2 3" key="1">
    <citation type="submission" date="2020-03" db="EMBL/GenBank/DDBJ databases">
        <title>Dissostichus mawsoni Genome sequencing and assembly.</title>
        <authorList>
            <person name="Park H."/>
        </authorList>
    </citation>
    <scope>NUCLEOTIDE SEQUENCE [LARGE SCALE GENOMIC DNA]</scope>
    <source>
        <strain evidence="2">DM0001</strain>
        <tissue evidence="2">Muscle</tissue>
    </source>
</reference>